<dbReference type="OrthoDB" id="5920491at2759"/>
<gene>
    <name evidence="11" type="primary">pol</name>
    <name evidence="11" type="ORF">T10_11951</name>
</gene>
<dbReference type="PROSITE" id="PS50878">
    <property type="entry name" value="RT_POL"/>
    <property type="match status" value="1"/>
</dbReference>
<dbReference type="GO" id="GO:0006508">
    <property type="term" value="P:proteolysis"/>
    <property type="evidence" value="ECO:0007669"/>
    <property type="project" value="UniProtKB-KW"/>
</dbReference>
<evidence type="ECO:0000259" key="10">
    <source>
        <dbReference type="PROSITE" id="PS50878"/>
    </source>
</evidence>
<evidence type="ECO:0000256" key="5">
    <source>
        <dbReference type="ARBA" id="ARBA00022722"/>
    </source>
</evidence>
<dbReference type="Gene3D" id="3.10.20.370">
    <property type="match status" value="1"/>
</dbReference>
<dbReference type="Pfam" id="PF17917">
    <property type="entry name" value="RT_RNaseH"/>
    <property type="match status" value="1"/>
</dbReference>
<keyword evidence="8" id="KW-0695">RNA-directed DNA polymerase</keyword>
<dbReference type="InterPro" id="IPR043128">
    <property type="entry name" value="Rev_trsase/Diguanyl_cyclase"/>
</dbReference>
<dbReference type="EMBL" id="JYDO01000058">
    <property type="protein sequence ID" value="KRZ73776.1"/>
    <property type="molecule type" value="Genomic_DNA"/>
</dbReference>
<evidence type="ECO:0000256" key="3">
    <source>
        <dbReference type="ARBA" id="ARBA00022679"/>
    </source>
</evidence>
<dbReference type="Gene3D" id="3.10.10.10">
    <property type="entry name" value="HIV Type 1 Reverse Transcriptase, subunit A, domain 1"/>
    <property type="match status" value="1"/>
</dbReference>
<keyword evidence="5" id="KW-0540">Nuclease</keyword>
<sequence>MPPARTAGGFWRQARMTRQRVVRSSLVRRVVQSLIQGHASSPVVLVRKTDGSPRLCVHYRRLNAVTRVDAQHIQRIDDTLDALEGAKWFSTLDLASGYWQVEVAERDREKTAFSTPLGFFLFRVMPFGLCNAPATFQRLMEKALRGLTWKTCLVYLDDIIVFGKTEEEHMERFEGVLSRLQSVGLKIKPEKCQLMRQSVHYMGHVVTQHGVGTDPEKTAAVQKWPTPRCVREIRQVLGLASYYRRFVRNFAGMANPLHALTKKGEKWRWGPKEEKAFARLKHALVSPLILGHPDFDRPFLVDVDAREDAIGAVLSQQGDQDPPVMIMYASRSLSRAERGYCVTRKEMLALVWATHHFRLYLYGRRFMARTDHNSLRWLRNFREPEGQVARWLERLAEFDFEVIHRPGRKHQNADALSRVRKNKRGATADKLARTRRKQTSRPHPAGRYISLSMISKPRRTCQSNVTSIAIRTPSSSYSNVLYTCFGRIVGAVWRKSFVLRWLRELEEWWKSVVVQTRSGNNLQGTMREHQEHWLDNLKSFYQWTIRTEKGQKRIMSFNPPHRGSRAA</sequence>
<keyword evidence="4" id="KW-0548">Nucleotidyltransferase</keyword>
<dbReference type="FunFam" id="3.10.10.10:FF:000007">
    <property type="entry name" value="Retrovirus-related Pol polyprotein from transposon 17.6-like Protein"/>
    <property type="match status" value="1"/>
</dbReference>
<evidence type="ECO:0000256" key="1">
    <source>
        <dbReference type="ARBA" id="ARBA00012493"/>
    </source>
</evidence>
<dbReference type="PANTHER" id="PTHR37984:SF5">
    <property type="entry name" value="PROTEIN NYNRIN-LIKE"/>
    <property type="match status" value="1"/>
</dbReference>
<dbReference type="SUPFAM" id="SSF56672">
    <property type="entry name" value="DNA/RNA polymerases"/>
    <property type="match status" value="1"/>
</dbReference>
<feature type="domain" description="Reverse transcriptase" evidence="10">
    <location>
        <begin position="27"/>
        <end position="206"/>
    </location>
</feature>
<organism evidence="11 12">
    <name type="scientific">Trichinella papuae</name>
    <dbReference type="NCBI Taxonomy" id="268474"/>
    <lineage>
        <taxon>Eukaryota</taxon>
        <taxon>Metazoa</taxon>
        <taxon>Ecdysozoa</taxon>
        <taxon>Nematoda</taxon>
        <taxon>Enoplea</taxon>
        <taxon>Dorylaimia</taxon>
        <taxon>Trichinellida</taxon>
        <taxon>Trichinellidae</taxon>
        <taxon>Trichinella</taxon>
    </lineage>
</organism>
<feature type="region of interest" description="Disordered" evidence="9">
    <location>
        <begin position="422"/>
        <end position="444"/>
    </location>
</feature>
<accession>A0A0V1MQG9</accession>
<dbReference type="AlphaFoldDB" id="A0A0V1MQG9"/>
<dbReference type="PANTHER" id="PTHR37984">
    <property type="entry name" value="PROTEIN CBG26694"/>
    <property type="match status" value="1"/>
</dbReference>
<dbReference type="Pfam" id="PF00078">
    <property type="entry name" value="RVT_1"/>
    <property type="match status" value="1"/>
</dbReference>
<evidence type="ECO:0000313" key="12">
    <source>
        <dbReference type="Proteomes" id="UP000054843"/>
    </source>
</evidence>
<dbReference type="FunFam" id="3.10.20.370:FF:000001">
    <property type="entry name" value="Retrovirus-related Pol polyprotein from transposon 17.6-like protein"/>
    <property type="match status" value="1"/>
</dbReference>
<protein>
    <recommendedName>
        <fullName evidence="1">RNA-directed DNA polymerase</fullName>
        <ecNumber evidence="1">2.7.7.49</ecNumber>
    </recommendedName>
</protein>
<dbReference type="Proteomes" id="UP000054843">
    <property type="component" value="Unassembled WGS sequence"/>
</dbReference>
<keyword evidence="12" id="KW-1185">Reference proteome</keyword>
<proteinExistence type="predicted"/>
<keyword evidence="7" id="KW-0378">Hydrolase</keyword>
<evidence type="ECO:0000256" key="2">
    <source>
        <dbReference type="ARBA" id="ARBA00022670"/>
    </source>
</evidence>
<keyword evidence="3" id="KW-0808">Transferase</keyword>
<dbReference type="InterPro" id="IPR041373">
    <property type="entry name" value="RT_RNaseH"/>
</dbReference>
<dbReference type="InterPro" id="IPR000477">
    <property type="entry name" value="RT_dom"/>
</dbReference>
<evidence type="ECO:0000256" key="7">
    <source>
        <dbReference type="ARBA" id="ARBA00022801"/>
    </source>
</evidence>
<dbReference type="Gene3D" id="3.30.70.270">
    <property type="match status" value="2"/>
</dbReference>
<comment type="caution">
    <text evidence="11">The sequence shown here is derived from an EMBL/GenBank/DDBJ whole genome shotgun (WGS) entry which is preliminary data.</text>
</comment>
<dbReference type="EC" id="2.7.7.49" evidence="1"/>
<dbReference type="CDD" id="cd09274">
    <property type="entry name" value="RNase_HI_RT_Ty3"/>
    <property type="match status" value="1"/>
</dbReference>
<keyword evidence="2" id="KW-0645">Protease</keyword>
<dbReference type="GO" id="GO:0004519">
    <property type="term" value="F:endonuclease activity"/>
    <property type="evidence" value="ECO:0007669"/>
    <property type="project" value="UniProtKB-KW"/>
</dbReference>
<dbReference type="InterPro" id="IPR050951">
    <property type="entry name" value="Retrovirus_Pol_polyprotein"/>
</dbReference>
<evidence type="ECO:0000313" key="11">
    <source>
        <dbReference type="EMBL" id="KRZ73776.1"/>
    </source>
</evidence>
<dbReference type="GO" id="GO:0008233">
    <property type="term" value="F:peptidase activity"/>
    <property type="evidence" value="ECO:0007669"/>
    <property type="project" value="UniProtKB-KW"/>
</dbReference>
<evidence type="ECO:0000256" key="9">
    <source>
        <dbReference type="SAM" id="MobiDB-lite"/>
    </source>
</evidence>
<keyword evidence="6" id="KW-0255">Endonuclease</keyword>
<dbReference type="STRING" id="268474.A0A0V1MQG9"/>
<dbReference type="GO" id="GO:0003964">
    <property type="term" value="F:RNA-directed DNA polymerase activity"/>
    <property type="evidence" value="ECO:0007669"/>
    <property type="project" value="UniProtKB-KW"/>
</dbReference>
<dbReference type="FunFam" id="3.30.70.270:FF:000020">
    <property type="entry name" value="Transposon Tf2-6 polyprotein-like Protein"/>
    <property type="match status" value="1"/>
</dbReference>
<dbReference type="InterPro" id="IPR043502">
    <property type="entry name" value="DNA/RNA_pol_sf"/>
</dbReference>
<name>A0A0V1MQG9_9BILA</name>
<evidence type="ECO:0000256" key="8">
    <source>
        <dbReference type="ARBA" id="ARBA00022918"/>
    </source>
</evidence>
<evidence type="ECO:0000256" key="6">
    <source>
        <dbReference type="ARBA" id="ARBA00022759"/>
    </source>
</evidence>
<evidence type="ECO:0000256" key="4">
    <source>
        <dbReference type="ARBA" id="ARBA00022695"/>
    </source>
</evidence>
<dbReference type="CDD" id="cd01647">
    <property type="entry name" value="RT_LTR"/>
    <property type="match status" value="1"/>
</dbReference>
<reference evidence="11 12" key="1">
    <citation type="submission" date="2015-01" db="EMBL/GenBank/DDBJ databases">
        <title>Evolution of Trichinella species and genotypes.</title>
        <authorList>
            <person name="Korhonen P.K."/>
            <person name="Edoardo P."/>
            <person name="Giuseppe L.R."/>
            <person name="Gasser R.B."/>
        </authorList>
    </citation>
    <scope>NUCLEOTIDE SEQUENCE [LARGE SCALE GENOMIC DNA]</scope>
    <source>
        <strain evidence="11">ISS1980</strain>
    </source>
</reference>